<keyword evidence="5" id="KW-1185">Reference proteome</keyword>
<feature type="domain" description="LiaF transmembrane" evidence="3">
    <location>
        <begin position="8"/>
        <end position="112"/>
    </location>
</feature>
<feature type="transmembrane region" description="Helical" evidence="1">
    <location>
        <begin position="63"/>
        <end position="86"/>
    </location>
</feature>
<dbReference type="InterPro" id="IPR024425">
    <property type="entry name" value="LiaF-like_C"/>
</dbReference>
<dbReference type="InterPro" id="IPR047793">
    <property type="entry name" value="LiaF_C"/>
</dbReference>
<feature type="transmembrane region" description="Helical" evidence="1">
    <location>
        <begin position="38"/>
        <end position="56"/>
    </location>
</feature>
<dbReference type="Pfam" id="PF09922">
    <property type="entry name" value="LiaF-like_C"/>
    <property type="match status" value="1"/>
</dbReference>
<feature type="transmembrane region" description="Helical" evidence="1">
    <location>
        <begin position="7"/>
        <end position="26"/>
    </location>
</feature>
<dbReference type="NCBIfam" id="NF040535">
    <property type="entry name" value="LiaF_C_term"/>
    <property type="match status" value="1"/>
</dbReference>
<name>A0ABT0M765_9BACL</name>
<feature type="transmembrane region" description="Helical" evidence="1">
    <location>
        <begin position="98"/>
        <end position="117"/>
    </location>
</feature>
<dbReference type="EMBL" id="JAMAST010000001">
    <property type="protein sequence ID" value="MCL1630691.1"/>
    <property type="molecule type" value="Genomic_DNA"/>
</dbReference>
<accession>A0ABT0M765</accession>
<dbReference type="InterPro" id="IPR054331">
    <property type="entry name" value="LiaF_TM"/>
</dbReference>
<keyword evidence="1" id="KW-0812">Transmembrane</keyword>
<proteinExistence type="predicted"/>
<gene>
    <name evidence="4" type="primary">liaF</name>
    <name evidence="4" type="ORF">M3N64_01820</name>
</gene>
<sequence length="268" mass="31140">MSFGKLLGALVIVLLGIYWLLDNLNLISQGMMPLFDMYFPFLAVLFGVLLIVAPLFERKKPNLFWGLLFLIYGGLLLADDSGILVFKWADFWKLWPYLIIYFGLSLLFGKNVTVSVTDEHRRHRKHRTQHFTLEGEDEQHHRSSKRAEGPYTFVNESSFKHENWMVKPMNERVRIGDYTFDFTKAFIPDETIPITLSGWVGNIRMTMPEDLAYRIQLRAKVGDAKIGDDKQSGVLRNIEYQTPNYNESTRRINFSFDFQVIDLSVAQV</sequence>
<protein>
    <submittedName>
        <fullName evidence="4">Cell wall-active antibiotics response protein LiaF</fullName>
    </submittedName>
</protein>
<reference evidence="4 5" key="1">
    <citation type="submission" date="2022-05" db="EMBL/GenBank/DDBJ databases">
        <title>Sporolactobacillus sp nov CPB3-1, isolated from tree bark (Mangifera indica L.).</title>
        <authorList>
            <person name="Phuengjayaem S."/>
            <person name="Tanasupawat S."/>
        </authorList>
    </citation>
    <scope>NUCLEOTIDE SEQUENCE [LARGE SCALE GENOMIC DNA]</scope>
    <source>
        <strain evidence="4 5">CPB3-1</strain>
    </source>
</reference>
<organism evidence="4 5">
    <name type="scientific">Sporolactobacillus mangiferae</name>
    <dbReference type="NCBI Taxonomy" id="2940498"/>
    <lineage>
        <taxon>Bacteria</taxon>
        <taxon>Bacillati</taxon>
        <taxon>Bacillota</taxon>
        <taxon>Bacilli</taxon>
        <taxon>Bacillales</taxon>
        <taxon>Sporolactobacillaceae</taxon>
        <taxon>Sporolactobacillus</taxon>
    </lineage>
</organism>
<feature type="domain" description="Cell wall-active antibiotics response LiaF-like C-terminal" evidence="2">
    <location>
        <begin position="155"/>
        <end position="264"/>
    </location>
</feature>
<keyword evidence="1" id="KW-0472">Membrane</keyword>
<evidence type="ECO:0000313" key="5">
    <source>
        <dbReference type="Proteomes" id="UP001203004"/>
    </source>
</evidence>
<evidence type="ECO:0000259" key="2">
    <source>
        <dbReference type="Pfam" id="PF09922"/>
    </source>
</evidence>
<dbReference type="Pfam" id="PF22570">
    <property type="entry name" value="LiaF-TM"/>
    <property type="match status" value="1"/>
</dbReference>
<comment type="caution">
    <text evidence="4">The sequence shown here is derived from an EMBL/GenBank/DDBJ whole genome shotgun (WGS) entry which is preliminary data.</text>
</comment>
<dbReference type="Proteomes" id="UP001203004">
    <property type="component" value="Unassembled WGS sequence"/>
</dbReference>
<dbReference type="RefSeq" id="WP_249096457.1">
    <property type="nucleotide sequence ID" value="NZ_JAMAST010000001.1"/>
</dbReference>
<keyword evidence="1" id="KW-1133">Transmembrane helix</keyword>
<evidence type="ECO:0000256" key="1">
    <source>
        <dbReference type="SAM" id="Phobius"/>
    </source>
</evidence>
<evidence type="ECO:0000259" key="3">
    <source>
        <dbReference type="Pfam" id="PF22570"/>
    </source>
</evidence>
<evidence type="ECO:0000313" key="4">
    <source>
        <dbReference type="EMBL" id="MCL1630691.1"/>
    </source>
</evidence>